<name>A0A1X6NKQ5_PORUM</name>
<evidence type="ECO:0000313" key="2">
    <source>
        <dbReference type="EMBL" id="OSX69120.1"/>
    </source>
</evidence>
<organism evidence="2 3">
    <name type="scientific">Porphyra umbilicalis</name>
    <name type="common">Purple laver</name>
    <name type="synonym">Red alga</name>
    <dbReference type="NCBI Taxonomy" id="2786"/>
    <lineage>
        <taxon>Eukaryota</taxon>
        <taxon>Rhodophyta</taxon>
        <taxon>Bangiophyceae</taxon>
        <taxon>Bangiales</taxon>
        <taxon>Bangiaceae</taxon>
        <taxon>Porphyra</taxon>
    </lineage>
</organism>
<evidence type="ECO:0000313" key="3">
    <source>
        <dbReference type="Proteomes" id="UP000218209"/>
    </source>
</evidence>
<dbReference type="AlphaFoldDB" id="A0A1X6NKQ5"/>
<feature type="compositionally biased region" description="Basic residues" evidence="1">
    <location>
        <begin position="17"/>
        <end position="26"/>
    </location>
</feature>
<reference evidence="2 3" key="1">
    <citation type="submission" date="2017-03" db="EMBL/GenBank/DDBJ databases">
        <title>WGS assembly of Porphyra umbilicalis.</title>
        <authorList>
            <person name="Brawley S.H."/>
            <person name="Blouin N.A."/>
            <person name="Ficko-Blean E."/>
            <person name="Wheeler G.L."/>
            <person name="Lohr M."/>
            <person name="Goodson H.V."/>
            <person name="Jenkins J.W."/>
            <person name="Blaby-Haas C.E."/>
            <person name="Helliwell K.E."/>
            <person name="Chan C."/>
            <person name="Marriage T."/>
            <person name="Bhattacharya D."/>
            <person name="Klein A.S."/>
            <person name="Badis Y."/>
            <person name="Brodie J."/>
            <person name="Cao Y."/>
            <person name="Collen J."/>
            <person name="Dittami S.M."/>
            <person name="Gachon C.M."/>
            <person name="Green B.R."/>
            <person name="Karpowicz S."/>
            <person name="Kim J.W."/>
            <person name="Kudahl U."/>
            <person name="Lin S."/>
            <person name="Michel G."/>
            <person name="Mittag M."/>
            <person name="Olson B.J."/>
            <person name="Pangilinan J."/>
            <person name="Peng Y."/>
            <person name="Qiu H."/>
            <person name="Shu S."/>
            <person name="Singer J.T."/>
            <person name="Smith A.G."/>
            <person name="Sprecher B.N."/>
            <person name="Wagner V."/>
            <person name="Wang W."/>
            <person name="Wang Z.-Y."/>
            <person name="Yan J."/>
            <person name="Yarish C."/>
            <person name="Zoeuner-Riek S."/>
            <person name="Zhuang Y."/>
            <person name="Zou Y."/>
            <person name="Lindquist E.A."/>
            <person name="Grimwood J."/>
            <person name="Barry K."/>
            <person name="Rokhsar D.S."/>
            <person name="Schmutz J."/>
            <person name="Stiller J.W."/>
            <person name="Grossman A.R."/>
            <person name="Prochnik S.E."/>
        </authorList>
    </citation>
    <scope>NUCLEOTIDE SEQUENCE [LARGE SCALE GENOMIC DNA]</scope>
    <source>
        <strain evidence="2">4086291</strain>
    </source>
</reference>
<accession>A0A1X6NKQ5</accession>
<dbReference type="EMBL" id="KV919767">
    <property type="protein sequence ID" value="OSX69120.1"/>
    <property type="molecule type" value="Genomic_DNA"/>
</dbReference>
<proteinExistence type="predicted"/>
<dbReference type="Proteomes" id="UP000218209">
    <property type="component" value="Unassembled WGS sequence"/>
</dbReference>
<evidence type="ECO:0000256" key="1">
    <source>
        <dbReference type="SAM" id="MobiDB-lite"/>
    </source>
</evidence>
<sequence>MRRRGRVPTRRRDGAAARRRRGRPAHCRMDGGLPDPGRHRHHHTRRRDLFRDRRGRGGAPFPGRCRAATAARRNGSAAISRHGLGLRHCGRRTRRRSVRRTPCVDARIDQRRHSGTGPGNRLGGPVHRHRWDDDVNPPILTIHHRHGWLGRGLDGCADRRQCGVPCPTCRNRSRAHRRRRGRVARRVDHRRRGGATCARPHRVLALPGQGGAPTLPCWHTNPAHRRRCRPHCLGRRCHRSSSATLL</sequence>
<feature type="region of interest" description="Disordered" evidence="1">
    <location>
        <begin position="1"/>
        <end position="63"/>
    </location>
</feature>
<keyword evidence="3" id="KW-1185">Reference proteome</keyword>
<gene>
    <name evidence="2" type="ORF">BU14_1833s0002</name>
</gene>
<protein>
    <submittedName>
        <fullName evidence="2">Uncharacterized protein</fullName>
    </submittedName>
</protein>